<comment type="caution">
    <text evidence="2">The sequence shown here is derived from an EMBL/GenBank/DDBJ whole genome shotgun (WGS) entry which is preliminary data.</text>
</comment>
<proteinExistence type="predicted"/>
<dbReference type="EMBL" id="JASBNA010000010">
    <property type="protein sequence ID" value="KAK7688801.1"/>
    <property type="molecule type" value="Genomic_DNA"/>
</dbReference>
<feature type="region of interest" description="Disordered" evidence="1">
    <location>
        <begin position="62"/>
        <end position="90"/>
    </location>
</feature>
<evidence type="ECO:0000256" key="1">
    <source>
        <dbReference type="SAM" id="MobiDB-lite"/>
    </source>
</evidence>
<evidence type="ECO:0000313" key="3">
    <source>
        <dbReference type="Proteomes" id="UP001385951"/>
    </source>
</evidence>
<dbReference type="AlphaFoldDB" id="A0AAW0GH73"/>
<sequence length="136" mass="15589">MKPFDACLLAQFVLGLREQAEMVTDAMRTASFRQFVWRLGSESADQTDEKQKENDILQWRAKLESSDEENPPLSSEPTQERNLEGYDQTDPISLQGSGRCVALMIYVTSLHFVVLPSRFPASIIMQRYPFHQISVF</sequence>
<accession>A0AAW0GH73</accession>
<gene>
    <name evidence="2" type="ORF">QCA50_008341</name>
</gene>
<protein>
    <submittedName>
        <fullName evidence="2">Uncharacterized protein</fullName>
    </submittedName>
</protein>
<name>A0AAW0GH73_9APHY</name>
<reference evidence="2 3" key="1">
    <citation type="submission" date="2022-09" db="EMBL/GenBank/DDBJ databases">
        <authorList>
            <person name="Palmer J.M."/>
        </authorList>
    </citation>
    <scope>NUCLEOTIDE SEQUENCE [LARGE SCALE GENOMIC DNA]</scope>
    <source>
        <strain evidence="2 3">DSM 7382</strain>
    </source>
</reference>
<organism evidence="2 3">
    <name type="scientific">Cerrena zonata</name>
    <dbReference type="NCBI Taxonomy" id="2478898"/>
    <lineage>
        <taxon>Eukaryota</taxon>
        <taxon>Fungi</taxon>
        <taxon>Dikarya</taxon>
        <taxon>Basidiomycota</taxon>
        <taxon>Agaricomycotina</taxon>
        <taxon>Agaricomycetes</taxon>
        <taxon>Polyporales</taxon>
        <taxon>Cerrenaceae</taxon>
        <taxon>Cerrena</taxon>
    </lineage>
</organism>
<keyword evidence="3" id="KW-1185">Reference proteome</keyword>
<evidence type="ECO:0000313" key="2">
    <source>
        <dbReference type="EMBL" id="KAK7688801.1"/>
    </source>
</evidence>
<dbReference type="Proteomes" id="UP001385951">
    <property type="component" value="Unassembled WGS sequence"/>
</dbReference>